<feature type="transmembrane region" description="Helical" evidence="6">
    <location>
        <begin position="158"/>
        <end position="179"/>
    </location>
</feature>
<keyword evidence="9" id="KW-1185">Reference proteome</keyword>
<evidence type="ECO:0000256" key="3">
    <source>
        <dbReference type="ARBA" id="ARBA00022692"/>
    </source>
</evidence>
<feature type="transmembrane region" description="Helical" evidence="6">
    <location>
        <begin position="471"/>
        <end position="495"/>
    </location>
</feature>
<feature type="transmembrane region" description="Helical" evidence="6">
    <location>
        <begin position="507"/>
        <end position="526"/>
    </location>
</feature>
<feature type="transmembrane region" description="Helical" evidence="6">
    <location>
        <begin position="62"/>
        <end position="81"/>
    </location>
</feature>
<evidence type="ECO:0000256" key="5">
    <source>
        <dbReference type="ARBA" id="ARBA00023136"/>
    </source>
</evidence>
<sequence length="573" mass="62479">MGAALVAFKRCKKLDQPRVLKGGLPRVLGVVDLTFLGVGSTLGAGVYVVAADIAKRKAGPGVILSFLIAAIASFLCGLCYSEFGARVPKAGSAYVYAYVTIGELVAFIIGWNLVLEYLIGAAAVASAWSLYIDSLANNEISYGIRNWIAAWDTPGISAYPNFLAFVLCLFIMVVLILGVRLSSLFNTAMTVINLAILLFIICVGLLLSHPSNWSPFLPYGFTGVLRGSASAFFAFVGFDVIATSAEEVKNPSKTIPISIFATLLICLFFYAGVGAVLTLLVPYHELKADAALPEAFHQRGVRWAKYVIGVGAVAGLTASTASSMLPVPRLLYSMADDGLLFPFLGIVSKATNTPVFGTILTGVLASLLAFYFDLSHLVEMMSIGTLQAYTMVSICVLLLRYQSTPVGMIDKENGGFEALTNESIVMEKEMIRLSPTKRSFMLVKTATCVAFIAILALTWLLANNGLELLHGYFWCVSMFFFFFGLIAVSTTVICLQPQNQFDLPFSTPMVPFIPLLSIFFNSFLMMSLTALTWARFIIWMTIGLTIYLFYGVQHSREDPKNKTQTRRRDTTDQ</sequence>
<evidence type="ECO:0000313" key="8">
    <source>
        <dbReference type="EnsemblMetazoa" id="CLYHEMP010137.1"/>
    </source>
</evidence>
<dbReference type="InterPro" id="IPR002293">
    <property type="entry name" value="AA/rel_permease1"/>
</dbReference>
<evidence type="ECO:0000259" key="7">
    <source>
        <dbReference type="Pfam" id="PF13906"/>
    </source>
</evidence>
<feature type="transmembrane region" description="Helical" evidence="6">
    <location>
        <begin position="258"/>
        <end position="282"/>
    </location>
</feature>
<name>A0A7M5V5G6_9CNID</name>
<evidence type="ECO:0000256" key="2">
    <source>
        <dbReference type="ARBA" id="ARBA00022448"/>
    </source>
</evidence>
<dbReference type="Pfam" id="PF13520">
    <property type="entry name" value="AA_permease_2"/>
    <property type="match status" value="1"/>
</dbReference>
<dbReference type="AlphaFoldDB" id="A0A7M5V5G6"/>
<feature type="transmembrane region" description="Helical" evidence="6">
    <location>
        <begin position="532"/>
        <end position="552"/>
    </location>
</feature>
<dbReference type="Pfam" id="PF13906">
    <property type="entry name" value="AA_permease_C"/>
    <property type="match status" value="1"/>
</dbReference>
<dbReference type="GO" id="GO:0015171">
    <property type="term" value="F:amino acid transmembrane transporter activity"/>
    <property type="evidence" value="ECO:0007669"/>
    <property type="project" value="TreeGrafter"/>
</dbReference>
<proteinExistence type="predicted"/>
<organism evidence="8 9">
    <name type="scientific">Clytia hemisphaerica</name>
    <dbReference type="NCBI Taxonomy" id="252671"/>
    <lineage>
        <taxon>Eukaryota</taxon>
        <taxon>Metazoa</taxon>
        <taxon>Cnidaria</taxon>
        <taxon>Hydrozoa</taxon>
        <taxon>Hydroidolina</taxon>
        <taxon>Leptothecata</taxon>
        <taxon>Obeliida</taxon>
        <taxon>Clytiidae</taxon>
        <taxon>Clytia</taxon>
    </lineage>
</organism>
<dbReference type="PANTHER" id="PTHR43243">
    <property type="entry name" value="INNER MEMBRANE TRANSPORTER YGJI-RELATED"/>
    <property type="match status" value="1"/>
</dbReference>
<dbReference type="FunFam" id="1.20.1740.10:FF:000010">
    <property type="entry name" value="probable cationic amino acid transporter"/>
    <property type="match status" value="1"/>
</dbReference>
<dbReference type="Proteomes" id="UP000594262">
    <property type="component" value="Unplaced"/>
</dbReference>
<evidence type="ECO:0000313" key="9">
    <source>
        <dbReference type="Proteomes" id="UP000594262"/>
    </source>
</evidence>
<dbReference type="RefSeq" id="XP_066935118.1">
    <property type="nucleotide sequence ID" value="XM_067079017.1"/>
</dbReference>
<feature type="transmembrane region" description="Helical" evidence="6">
    <location>
        <begin position="380"/>
        <end position="399"/>
    </location>
</feature>
<dbReference type="EnsemblMetazoa" id="CLYHEMT010137.1">
    <property type="protein sequence ID" value="CLYHEMP010137.1"/>
    <property type="gene ID" value="CLYHEMG010137"/>
</dbReference>
<feature type="transmembrane region" description="Helical" evidence="6">
    <location>
        <begin position="303"/>
        <end position="324"/>
    </location>
</feature>
<reference evidence="8" key="1">
    <citation type="submission" date="2021-01" db="UniProtKB">
        <authorList>
            <consortium name="EnsemblMetazoa"/>
        </authorList>
    </citation>
    <scope>IDENTIFICATION</scope>
</reference>
<evidence type="ECO:0000256" key="6">
    <source>
        <dbReference type="SAM" id="Phobius"/>
    </source>
</evidence>
<evidence type="ECO:0000256" key="1">
    <source>
        <dbReference type="ARBA" id="ARBA00004141"/>
    </source>
</evidence>
<feature type="transmembrane region" description="Helical" evidence="6">
    <location>
        <begin position="93"/>
        <end position="111"/>
    </location>
</feature>
<dbReference type="GeneID" id="136822736"/>
<dbReference type="PANTHER" id="PTHR43243:SF4">
    <property type="entry name" value="CATIONIC AMINO ACID TRANSPORTER 4"/>
    <property type="match status" value="1"/>
</dbReference>
<feature type="transmembrane region" description="Helical" evidence="6">
    <location>
        <begin position="440"/>
        <end position="459"/>
    </location>
</feature>
<keyword evidence="4 6" id="KW-1133">Transmembrane helix</keyword>
<keyword evidence="3 6" id="KW-0812">Transmembrane</keyword>
<protein>
    <recommendedName>
        <fullName evidence="7">Cationic amino acid transporter C-terminal domain-containing protein</fullName>
    </recommendedName>
</protein>
<dbReference type="InterPro" id="IPR029485">
    <property type="entry name" value="CAT_C"/>
</dbReference>
<dbReference type="GO" id="GO:0005886">
    <property type="term" value="C:plasma membrane"/>
    <property type="evidence" value="ECO:0007669"/>
    <property type="project" value="TreeGrafter"/>
</dbReference>
<dbReference type="Gene3D" id="1.20.1740.10">
    <property type="entry name" value="Amino acid/polyamine transporter I"/>
    <property type="match status" value="2"/>
</dbReference>
<feature type="transmembrane region" description="Helical" evidence="6">
    <location>
        <begin position="219"/>
        <end position="238"/>
    </location>
</feature>
<feature type="domain" description="Cationic amino acid transporter C-terminal" evidence="7">
    <location>
        <begin position="505"/>
        <end position="555"/>
    </location>
</feature>
<dbReference type="OrthoDB" id="3900342at2759"/>
<accession>A0A7M5V5G6</accession>
<comment type="subcellular location">
    <subcellularLocation>
        <location evidence="1">Membrane</location>
        <topology evidence="1">Multi-pass membrane protein</topology>
    </subcellularLocation>
</comment>
<keyword evidence="2" id="KW-0813">Transport</keyword>
<dbReference type="PIRSF" id="PIRSF006060">
    <property type="entry name" value="AA_transporter"/>
    <property type="match status" value="1"/>
</dbReference>
<feature type="transmembrane region" description="Helical" evidence="6">
    <location>
        <begin position="27"/>
        <end position="50"/>
    </location>
</feature>
<evidence type="ECO:0000256" key="4">
    <source>
        <dbReference type="ARBA" id="ARBA00022989"/>
    </source>
</evidence>
<keyword evidence="5 6" id="KW-0472">Membrane</keyword>
<feature type="transmembrane region" description="Helical" evidence="6">
    <location>
        <begin position="185"/>
        <end position="207"/>
    </location>
</feature>